<gene>
    <name evidence="2" type="ORF">MM415B01116_0002</name>
</gene>
<protein>
    <submittedName>
        <fullName evidence="2">Uncharacterized protein</fullName>
    </submittedName>
</protein>
<feature type="coiled-coil region" evidence="1">
    <location>
        <begin position="56"/>
        <end position="83"/>
    </location>
</feature>
<organism evidence="2">
    <name type="scientific">viral metagenome</name>
    <dbReference type="NCBI Taxonomy" id="1070528"/>
    <lineage>
        <taxon>unclassified sequences</taxon>
        <taxon>metagenomes</taxon>
        <taxon>organismal metagenomes</taxon>
    </lineage>
</organism>
<name>A0A6M3IV59_9ZZZZ</name>
<accession>A0A6M3IV59</accession>
<dbReference type="AlphaFoldDB" id="A0A6M3IV59"/>
<sequence>MADELNVPDPAKVSDPNFSKTVLESEFLAYKTSAEQKLADLTAGHTKSLGDLTTQYETTRQSVIQLEAEKERLAEQVKLHIEQGGKLTQTEADLNVTKTNLATRETEVAGLQKKIISLEYGVSMETMEGKDLAALKSYEEALKAVGGNGTNRIGNYAIGAGNQGSPITPQKPRDRAAAVLAEADAKHGIKRSDDGHLA</sequence>
<proteinExistence type="predicted"/>
<evidence type="ECO:0000313" key="2">
    <source>
        <dbReference type="EMBL" id="QJA60432.1"/>
    </source>
</evidence>
<keyword evidence="1" id="KW-0175">Coiled coil</keyword>
<reference evidence="2" key="1">
    <citation type="submission" date="2020-03" db="EMBL/GenBank/DDBJ databases">
        <title>The deep terrestrial virosphere.</title>
        <authorList>
            <person name="Holmfeldt K."/>
            <person name="Nilsson E."/>
            <person name="Simone D."/>
            <person name="Lopez-Fernandez M."/>
            <person name="Wu X."/>
            <person name="de Brujin I."/>
            <person name="Lundin D."/>
            <person name="Andersson A."/>
            <person name="Bertilsson S."/>
            <person name="Dopson M."/>
        </authorList>
    </citation>
    <scope>NUCLEOTIDE SEQUENCE</scope>
    <source>
        <strain evidence="2">MM415B01116</strain>
    </source>
</reference>
<dbReference type="EMBL" id="MT141409">
    <property type="protein sequence ID" value="QJA60432.1"/>
    <property type="molecule type" value="Genomic_DNA"/>
</dbReference>
<evidence type="ECO:0000256" key="1">
    <source>
        <dbReference type="SAM" id="Coils"/>
    </source>
</evidence>